<name>Q4S990_TETNG</name>
<comment type="caution">
    <text evidence="1">The sequence shown here is derived from an EMBL/GenBank/DDBJ whole genome shotgun (WGS) entry which is preliminary data.</text>
</comment>
<reference evidence="1" key="2">
    <citation type="submission" date="2004-02" db="EMBL/GenBank/DDBJ databases">
        <authorList>
            <consortium name="Genoscope"/>
            <consortium name="Whitehead Institute Centre for Genome Research"/>
        </authorList>
    </citation>
    <scope>NUCLEOTIDE SEQUENCE</scope>
</reference>
<dbReference type="KEGG" id="tng:GSTEN00022005G001"/>
<sequence length="85" mass="9059">MLLWRAASHSISPVQGCFLAALDGRMIDEDYQVLLSDGQAFAQLWVLGSEDPPAGANLGQTLRDGQPAIITAQAYKTERPGAGKC</sequence>
<reference evidence="1" key="1">
    <citation type="journal article" date="2004" name="Nature">
        <title>Genome duplication in the teleost fish Tetraodon nigroviridis reveals the early vertebrate proto-karyotype.</title>
        <authorList>
            <person name="Jaillon O."/>
            <person name="Aury J.-M."/>
            <person name="Brunet F."/>
            <person name="Petit J.-L."/>
            <person name="Stange-Thomann N."/>
            <person name="Mauceli E."/>
            <person name="Bouneau L."/>
            <person name="Fischer C."/>
            <person name="Ozouf-Costaz C."/>
            <person name="Bernot A."/>
            <person name="Nicaud S."/>
            <person name="Jaffe D."/>
            <person name="Fisher S."/>
            <person name="Lutfalla G."/>
            <person name="Dossat C."/>
            <person name="Segurens B."/>
            <person name="Dasilva C."/>
            <person name="Salanoubat M."/>
            <person name="Levy M."/>
            <person name="Boudet N."/>
            <person name="Castellano S."/>
            <person name="Anthouard V."/>
            <person name="Jubin C."/>
            <person name="Castelli V."/>
            <person name="Katinka M."/>
            <person name="Vacherie B."/>
            <person name="Biemont C."/>
            <person name="Skalli Z."/>
            <person name="Cattolico L."/>
            <person name="Poulain J."/>
            <person name="De Berardinis V."/>
            <person name="Cruaud C."/>
            <person name="Duprat S."/>
            <person name="Brottier P."/>
            <person name="Coutanceau J.-P."/>
            <person name="Gouzy J."/>
            <person name="Parra G."/>
            <person name="Lardier G."/>
            <person name="Chapple C."/>
            <person name="McKernan K.J."/>
            <person name="McEwan P."/>
            <person name="Bosak S."/>
            <person name="Kellis M."/>
            <person name="Volff J.-N."/>
            <person name="Guigo R."/>
            <person name="Zody M.C."/>
            <person name="Mesirov J."/>
            <person name="Lindblad-Toh K."/>
            <person name="Birren B."/>
            <person name="Nusbaum C."/>
            <person name="Kahn D."/>
            <person name="Robinson-Rechavi M."/>
            <person name="Laudet V."/>
            <person name="Schachter V."/>
            <person name="Quetier F."/>
            <person name="Saurin W."/>
            <person name="Scarpelli C."/>
            <person name="Wincker P."/>
            <person name="Lander E.S."/>
            <person name="Weissenbach J."/>
            <person name="Roest Crollius H."/>
        </authorList>
    </citation>
    <scope>NUCLEOTIDE SEQUENCE [LARGE SCALE GENOMIC DNA]</scope>
</reference>
<dbReference type="EMBL" id="CAAE01014700">
    <property type="protein sequence ID" value="CAG02792.1"/>
    <property type="molecule type" value="Genomic_DNA"/>
</dbReference>
<organism evidence="1">
    <name type="scientific">Tetraodon nigroviridis</name>
    <name type="common">Spotted green pufferfish</name>
    <name type="synonym">Chelonodon nigroviridis</name>
    <dbReference type="NCBI Taxonomy" id="99883"/>
    <lineage>
        <taxon>Eukaryota</taxon>
        <taxon>Metazoa</taxon>
        <taxon>Chordata</taxon>
        <taxon>Craniata</taxon>
        <taxon>Vertebrata</taxon>
        <taxon>Euteleostomi</taxon>
        <taxon>Actinopterygii</taxon>
        <taxon>Neopterygii</taxon>
        <taxon>Teleostei</taxon>
        <taxon>Neoteleostei</taxon>
        <taxon>Acanthomorphata</taxon>
        <taxon>Eupercaria</taxon>
        <taxon>Tetraodontiformes</taxon>
        <taxon>Tetradontoidea</taxon>
        <taxon>Tetraodontidae</taxon>
        <taxon>Tetraodon</taxon>
    </lineage>
</organism>
<protein>
    <submittedName>
        <fullName evidence="1">(spotted green pufferfish) hypothetical protein</fullName>
    </submittedName>
</protein>
<accession>Q4S990</accession>
<proteinExistence type="predicted"/>
<gene>
    <name evidence="1" type="ORF">GSTENG00022005001</name>
</gene>
<evidence type="ECO:0000313" key="1">
    <source>
        <dbReference type="EMBL" id="CAG02792.1"/>
    </source>
</evidence>
<dbReference type="AlphaFoldDB" id="Q4S990"/>